<comment type="subcellular location">
    <subcellularLocation>
        <location evidence="1">Cell membrane</location>
        <topology evidence="1">Multi-pass membrane protein</topology>
    </subcellularLocation>
</comment>
<feature type="transmembrane region" description="Helical" evidence="5">
    <location>
        <begin position="304"/>
        <end position="325"/>
    </location>
</feature>
<feature type="transmembrane region" description="Helical" evidence="5">
    <location>
        <begin position="362"/>
        <end position="382"/>
    </location>
</feature>
<feature type="transmembrane region" description="Helical" evidence="5">
    <location>
        <begin position="74"/>
        <end position="93"/>
    </location>
</feature>
<dbReference type="Pfam" id="PF07690">
    <property type="entry name" value="MFS_1"/>
    <property type="match status" value="1"/>
</dbReference>
<keyword evidence="4 5" id="KW-0472">Membrane</keyword>
<feature type="transmembrane region" description="Helical" evidence="5">
    <location>
        <begin position="214"/>
        <end position="232"/>
    </location>
</feature>
<organism evidence="7 8">
    <name type="scientific">Brachybacterium tyrofermentans</name>
    <dbReference type="NCBI Taxonomy" id="47848"/>
    <lineage>
        <taxon>Bacteria</taxon>
        <taxon>Bacillati</taxon>
        <taxon>Actinomycetota</taxon>
        <taxon>Actinomycetes</taxon>
        <taxon>Micrococcales</taxon>
        <taxon>Dermabacteraceae</taxon>
        <taxon>Brachybacterium</taxon>
    </lineage>
</organism>
<feature type="transmembrane region" description="Helical" evidence="5">
    <location>
        <begin position="337"/>
        <end position="356"/>
    </location>
</feature>
<dbReference type="InterPro" id="IPR036259">
    <property type="entry name" value="MFS_trans_sf"/>
</dbReference>
<accession>A0ABW0FCP7</accession>
<feature type="transmembrane region" description="Helical" evidence="5">
    <location>
        <begin position="161"/>
        <end position="182"/>
    </location>
</feature>
<evidence type="ECO:0000259" key="6">
    <source>
        <dbReference type="PROSITE" id="PS50850"/>
    </source>
</evidence>
<dbReference type="SUPFAM" id="SSF103473">
    <property type="entry name" value="MFS general substrate transporter"/>
    <property type="match status" value="1"/>
</dbReference>
<keyword evidence="3 5" id="KW-1133">Transmembrane helix</keyword>
<dbReference type="RefSeq" id="WP_193119341.1">
    <property type="nucleotide sequence ID" value="NZ_BAAAIR010000031.1"/>
</dbReference>
<dbReference type="Proteomes" id="UP001595937">
    <property type="component" value="Unassembled WGS sequence"/>
</dbReference>
<feature type="transmembrane region" description="Helical" evidence="5">
    <location>
        <begin position="99"/>
        <end position="121"/>
    </location>
</feature>
<dbReference type="EMBL" id="JBHSLN010000014">
    <property type="protein sequence ID" value="MFC5296778.1"/>
    <property type="molecule type" value="Genomic_DNA"/>
</dbReference>
<evidence type="ECO:0000313" key="7">
    <source>
        <dbReference type="EMBL" id="MFC5296778.1"/>
    </source>
</evidence>
<name>A0ABW0FCP7_9MICO</name>
<dbReference type="Gene3D" id="1.20.1250.20">
    <property type="entry name" value="MFS general substrate transporter like domains"/>
    <property type="match status" value="2"/>
</dbReference>
<keyword evidence="2 5" id="KW-0812">Transmembrane</keyword>
<evidence type="ECO:0000256" key="4">
    <source>
        <dbReference type="ARBA" id="ARBA00023136"/>
    </source>
</evidence>
<proteinExistence type="predicted"/>
<feature type="transmembrane region" description="Helical" evidence="5">
    <location>
        <begin position="244"/>
        <end position="268"/>
    </location>
</feature>
<feature type="transmembrane region" description="Helical" evidence="5">
    <location>
        <begin position="280"/>
        <end position="298"/>
    </location>
</feature>
<protein>
    <submittedName>
        <fullName evidence="7">MFS transporter</fullName>
    </submittedName>
</protein>
<evidence type="ECO:0000256" key="5">
    <source>
        <dbReference type="SAM" id="Phobius"/>
    </source>
</evidence>
<gene>
    <name evidence="7" type="ORF">ACFPK8_04585</name>
</gene>
<sequence length="403" mass="41019">MPIPLRRRRWALYALFLLPGLSVSAWVTRTPVVRDLLEVSTAQMGMVLFGLSVGSMIGILSSGPLVMRWGTRPVVLVGSSLIVLAMPTIGLGAMAGLPVLVALGLALFGAGMGGGEVAMNIEGADVERIGGRPFLPALHGCFSLGTVIGAGLGILANAVRFPVAAHLSLTGALGAVLLIWALRSIPAGTGLVSSQQRTEQAATPGPAIWKDTRLLFIGGIVLAMALAEGTATDWLPLVMVDGHGFGATMGASVFALFAASMTVGRFAGGPIVARAGRARVLMVSALFAAAGLALISFVDSQGVAVAAVILWGLGASLGFPLALSAAGDSGANPAGRVALASTIGYLAFLVGPPTLGFLGEHIGLRLALVVPLAVVLVAVFLAPSTAPRSIPDEDRSEEFEPVR</sequence>
<dbReference type="CDD" id="cd17393">
    <property type="entry name" value="MFS_MosC_like"/>
    <property type="match status" value="1"/>
</dbReference>
<dbReference type="PROSITE" id="PS50850">
    <property type="entry name" value="MFS"/>
    <property type="match status" value="1"/>
</dbReference>
<feature type="domain" description="Major facilitator superfamily (MFS) profile" evidence="6">
    <location>
        <begin position="8"/>
        <end position="386"/>
    </location>
</feature>
<evidence type="ECO:0000256" key="1">
    <source>
        <dbReference type="ARBA" id="ARBA00004651"/>
    </source>
</evidence>
<dbReference type="InterPro" id="IPR020846">
    <property type="entry name" value="MFS_dom"/>
</dbReference>
<dbReference type="PANTHER" id="PTHR23514">
    <property type="entry name" value="BYPASS OF STOP CODON PROTEIN 6"/>
    <property type="match status" value="1"/>
</dbReference>
<evidence type="ECO:0000313" key="8">
    <source>
        <dbReference type="Proteomes" id="UP001595937"/>
    </source>
</evidence>
<feature type="transmembrane region" description="Helical" evidence="5">
    <location>
        <begin position="41"/>
        <end position="62"/>
    </location>
</feature>
<comment type="caution">
    <text evidence="7">The sequence shown here is derived from an EMBL/GenBank/DDBJ whole genome shotgun (WGS) entry which is preliminary data.</text>
</comment>
<dbReference type="InterPro" id="IPR011701">
    <property type="entry name" value="MFS"/>
</dbReference>
<keyword evidence="8" id="KW-1185">Reference proteome</keyword>
<feature type="transmembrane region" description="Helical" evidence="5">
    <location>
        <begin position="133"/>
        <end position="155"/>
    </location>
</feature>
<dbReference type="InterPro" id="IPR051788">
    <property type="entry name" value="MFS_Transporter"/>
</dbReference>
<dbReference type="PANTHER" id="PTHR23514:SF13">
    <property type="entry name" value="INNER MEMBRANE PROTEIN YBJJ"/>
    <property type="match status" value="1"/>
</dbReference>
<dbReference type="GeneID" id="303296651"/>
<reference evidence="8" key="1">
    <citation type="journal article" date="2019" name="Int. J. Syst. Evol. Microbiol.">
        <title>The Global Catalogue of Microorganisms (GCM) 10K type strain sequencing project: providing services to taxonomists for standard genome sequencing and annotation.</title>
        <authorList>
            <consortium name="The Broad Institute Genomics Platform"/>
            <consortium name="The Broad Institute Genome Sequencing Center for Infectious Disease"/>
            <person name="Wu L."/>
            <person name="Ma J."/>
        </authorList>
    </citation>
    <scope>NUCLEOTIDE SEQUENCE [LARGE SCALE GENOMIC DNA]</scope>
    <source>
        <strain evidence="8">CGMCC 1.16455</strain>
    </source>
</reference>
<evidence type="ECO:0000256" key="2">
    <source>
        <dbReference type="ARBA" id="ARBA00022692"/>
    </source>
</evidence>
<evidence type="ECO:0000256" key="3">
    <source>
        <dbReference type="ARBA" id="ARBA00022989"/>
    </source>
</evidence>